<feature type="compositionally biased region" description="Basic residues" evidence="11">
    <location>
        <begin position="50"/>
        <end position="59"/>
    </location>
</feature>
<dbReference type="GO" id="GO:0005634">
    <property type="term" value="C:nucleus"/>
    <property type="evidence" value="ECO:0007669"/>
    <property type="project" value="UniProtKB-SubCell"/>
</dbReference>
<evidence type="ECO:0000256" key="6">
    <source>
        <dbReference type="ARBA" id="ARBA00022801"/>
    </source>
</evidence>
<keyword evidence="3" id="KW-0677">Repeat</keyword>
<dbReference type="AlphaFoldDB" id="A0AAD1YAP2"/>
<dbReference type="GO" id="GO:0003682">
    <property type="term" value="F:chromatin binding"/>
    <property type="evidence" value="ECO:0007669"/>
    <property type="project" value="TreeGrafter"/>
</dbReference>
<evidence type="ECO:0000256" key="1">
    <source>
        <dbReference type="ARBA" id="ARBA00004123"/>
    </source>
</evidence>
<keyword evidence="7" id="KW-0862">Zinc</keyword>
<dbReference type="InterPro" id="IPR000953">
    <property type="entry name" value="Chromo/chromo_shadow_dom"/>
</dbReference>
<evidence type="ECO:0000256" key="11">
    <source>
        <dbReference type="SAM" id="MobiDB-lite"/>
    </source>
</evidence>
<name>A0AAD1YAP2_EUPCR</name>
<dbReference type="InterPro" id="IPR001965">
    <property type="entry name" value="Znf_PHD"/>
</dbReference>
<dbReference type="InterPro" id="IPR027417">
    <property type="entry name" value="P-loop_NTPase"/>
</dbReference>
<evidence type="ECO:0000256" key="4">
    <source>
        <dbReference type="ARBA" id="ARBA00022741"/>
    </source>
</evidence>
<feature type="compositionally biased region" description="Acidic residues" evidence="11">
    <location>
        <begin position="1151"/>
        <end position="1161"/>
    </location>
</feature>
<dbReference type="PROSITE" id="PS51194">
    <property type="entry name" value="HELICASE_CTER"/>
    <property type="match status" value="1"/>
</dbReference>
<feature type="domain" description="PHD-type" evidence="13">
    <location>
        <begin position="150"/>
        <end position="195"/>
    </location>
</feature>
<dbReference type="InterPro" id="IPR038718">
    <property type="entry name" value="SNF2-like_sf"/>
</dbReference>
<keyword evidence="17" id="KW-1185">Reference proteome</keyword>
<feature type="region of interest" description="Disordered" evidence="11">
    <location>
        <begin position="1093"/>
        <end position="1112"/>
    </location>
</feature>
<feature type="region of interest" description="Disordered" evidence="11">
    <location>
        <begin position="1123"/>
        <end position="1187"/>
    </location>
</feature>
<feature type="compositionally biased region" description="Basic and acidic residues" evidence="11">
    <location>
        <begin position="1095"/>
        <end position="1107"/>
    </location>
</feature>
<dbReference type="InterPro" id="IPR014001">
    <property type="entry name" value="Helicase_ATP-bd"/>
</dbReference>
<keyword evidence="2" id="KW-0479">Metal-binding</keyword>
<protein>
    <submittedName>
        <fullName evidence="16">Uncharacterized protein</fullName>
    </submittedName>
</protein>
<keyword evidence="9" id="KW-0539">Nucleus</keyword>
<feature type="compositionally biased region" description="Basic and acidic residues" evidence="11">
    <location>
        <begin position="1168"/>
        <end position="1178"/>
    </location>
</feature>
<dbReference type="Gene3D" id="3.40.50.10810">
    <property type="entry name" value="Tandem AAA-ATPase domain"/>
    <property type="match status" value="1"/>
</dbReference>
<dbReference type="InterPro" id="IPR013083">
    <property type="entry name" value="Znf_RING/FYVE/PHD"/>
</dbReference>
<dbReference type="InterPro" id="IPR000330">
    <property type="entry name" value="SNF2_N"/>
</dbReference>
<dbReference type="InterPro" id="IPR016197">
    <property type="entry name" value="Chromo-like_dom_sf"/>
</dbReference>
<dbReference type="PROSITE" id="PS51192">
    <property type="entry name" value="HELICASE_ATP_BIND_1"/>
    <property type="match status" value="1"/>
</dbReference>
<accession>A0AAD1YAP2</accession>
<dbReference type="SUPFAM" id="SSF57903">
    <property type="entry name" value="FYVE/PHD zinc finger"/>
    <property type="match status" value="1"/>
</dbReference>
<dbReference type="PROSITE" id="PS50016">
    <property type="entry name" value="ZF_PHD_2"/>
    <property type="match status" value="1"/>
</dbReference>
<comment type="subcellular location">
    <subcellularLocation>
        <location evidence="1">Nucleus</location>
    </subcellularLocation>
</comment>
<keyword evidence="8" id="KW-0067">ATP-binding</keyword>
<dbReference type="GO" id="GO:0042393">
    <property type="term" value="F:histone binding"/>
    <property type="evidence" value="ECO:0007669"/>
    <property type="project" value="TreeGrafter"/>
</dbReference>
<gene>
    <name evidence="16" type="ORF">ECRASSUSDP1_LOCUS27735</name>
</gene>
<evidence type="ECO:0000256" key="3">
    <source>
        <dbReference type="ARBA" id="ARBA00022737"/>
    </source>
</evidence>
<dbReference type="InterPro" id="IPR019787">
    <property type="entry name" value="Znf_PHD-finger"/>
</dbReference>
<evidence type="ECO:0000313" key="16">
    <source>
        <dbReference type="EMBL" id="CAI2386132.1"/>
    </source>
</evidence>
<dbReference type="PROSITE" id="PS50013">
    <property type="entry name" value="CHROMO_2"/>
    <property type="match status" value="1"/>
</dbReference>
<sequence>MSQEEDQNSDNYAQNHSETKPASKSSSATEQLAMHKTGIEYGFQGAARPRGTRRKTKKINYKEENSSGDEEPSQDFSEKYSDFEPSVEEKEPKPASFRGKCGNKRGRPRKNRVQEEEAHPRQRKRQKRAEKIQKKTMKRDAVDYILDFHNSLCFECKEEGELILCEKCPRAYHEGCVTGELNDSDIWACDWCKGCKPKFCEICYEPCNSTPETPNLIECALCNSLSHLECRNIPLKLLLSAPFYYGISEDIKMYVLEKYSQKEPSPTKNLYNICNYCLESKGIDLFIDFIEEDKVEYLFTDKKPDKPADTPKASVSQITQGSQDCSQITTSTTFFDTKRYFLVKLKDTPYLYATWLDVEACEAHSKIKLSNFLNKKYEEAYENELLEDSEDQDCYYGIYKPYLEPERIIDQSKYYTKIVKYLVKWKELDYNACSWIDKNFMKQRYPLLIHEFGKIKQQEKDLLRDRFLISEAHRTCEDGRENDFYEYKEQPSYITQGKLYDYQLKGLNWLAYSWHQSNNVILADEMGLGKTVQTACFLNYLMTVHQITKPFLICVPLSTLHNWRRELKLWLPQAYVVVLHGSKKSKEIIYEKEFSYKNHRLSSLCKFNVLLATYEVVMNEQRILSKIDWRVLIIDEGQRLKNINSKFYEKAANLSTEFRILLSGTPLQNNFDELLNLCTFISPEEFSSKFKDELREIFNHSLLAKKDTTLKAKGKDIKFNEDDVQKETLLVNTLHTHLGKHLLRRRKKDVLKNLPRKKEVLIHSYLTKRQRQIYKLIFMKNYEGLQVLEKSSKKNTKVSLRSSTNILTYLRLCCNHPFLLSSRYNPSLRAENDLTEESKNGQKIEDDIVKSSGKMKVIHRMLPKLLQKGHKILMFSQFKLMLNIISDYLNSQDLKFLRLDGDTKSSMRQRIIDTFNKDDSPYKIFLLSTRAGGLGINLQSADTIFIIDSDFNPHNDLQALSRAHRIGQKNDILIFRLISKSTCEEKLIETAQHKLLLGGLYVQRDKRTQNLDTASSKSTSIEAKEMNQVLKFGANSIFSSEEDDSYNDKDLTEEEINNLLDREKHFQEDDKDSEQTGIEDYFNAFKVAQIQNKVEGTKHSKDPKTDQSWDDLLGKQVVDQKQKELENMGKGKRKRNVVTYNENRKKKEDPSTEEYSSDENEYQQTQSDEAKIEDKVEENQITPQEESKIDDTVAVEQKPPLEVPPADSEHMLIKLKNICNLKKLAHPGYTEEEILEICKKIPCFSRYGSNKIYFTHKTPIHNI</sequence>
<evidence type="ECO:0000256" key="2">
    <source>
        <dbReference type="ARBA" id="ARBA00022723"/>
    </source>
</evidence>
<dbReference type="InterPro" id="IPR011011">
    <property type="entry name" value="Znf_FYVE_PHD"/>
</dbReference>
<dbReference type="GO" id="GO:0008270">
    <property type="term" value="F:zinc ion binding"/>
    <property type="evidence" value="ECO:0007669"/>
    <property type="project" value="UniProtKB-KW"/>
</dbReference>
<evidence type="ECO:0000256" key="9">
    <source>
        <dbReference type="ARBA" id="ARBA00023242"/>
    </source>
</evidence>
<dbReference type="SMART" id="SM00490">
    <property type="entry name" value="HELICc"/>
    <property type="match status" value="1"/>
</dbReference>
<dbReference type="Gene3D" id="2.40.50.40">
    <property type="match status" value="1"/>
</dbReference>
<dbReference type="GO" id="GO:0000785">
    <property type="term" value="C:chromatin"/>
    <property type="evidence" value="ECO:0007669"/>
    <property type="project" value="TreeGrafter"/>
</dbReference>
<keyword evidence="5 10" id="KW-0863">Zinc-finger</keyword>
<dbReference type="InterPro" id="IPR049730">
    <property type="entry name" value="SNF2/RAD54-like_C"/>
</dbReference>
<dbReference type="SUPFAM" id="SSF54160">
    <property type="entry name" value="Chromo domain-like"/>
    <property type="match status" value="1"/>
</dbReference>
<evidence type="ECO:0000259" key="12">
    <source>
        <dbReference type="PROSITE" id="PS50013"/>
    </source>
</evidence>
<dbReference type="PANTHER" id="PTHR45623:SF17">
    <property type="entry name" value="CHROMODOMAIN-HELICASE-DNA-BINDING PROTEIN 3-RELATED"/>
    <property type="match status" value="1"/>
</dbReference>
<dbReference type="Gene3D" id="3.40.50.300">
    <property type="entry name" value="P-loop containing nucleotide triphosphate hydrolases"/>
    <property type="match status" value="1"/>
</dbReference>
<evidence type="ECO:0000313" key="17">
    <source>
        <dbReference type="Proteomes" id="UP001295684"/>
    </source>
</evidence>
<dbReference type="Proteomes" id="UP001295684">
    <property type="component" value="Unassembled WGS sequence"/>
</dbReference>
<organism evidence="16 17">
    <name type="scientific">Euplotes crassus</name>
    <dbReference type="NCBI Taxonomy" id="5936"/>
    <lineage>
        <taxon>Eukaryota</taxon>
        <taxon>Sar</taxon>
        <taxon>Alveolata</taxon>
        <taxon>Ciliophora</taxon>
        <taxon>Intramacronucleata</taxon>
        <taxon>Spirotrichea</taxon>
        <taxon>Hypotrichia</taxon>
        <taxon>Euplotida</taxon>
        <taxon>Euplotidae</taxon>
        <taxon>Moneuplotes</taxon>
    </lineage>
</organism>
<dbReference type="GO" id="GO:0003677">
    <property type="term" value="F:DNA binding"/>
    <property type="evidence" value="ECO:0007669"/>
    <property type="project" value="TreeGrafter"/>
</dbReference>
<evidence type="ECO:0000256" key="7">
    <source>
        <dbReference type="ARBA" id="ARBA00022833"/>
    </source>
</evidence>
<dbReference type="GO" id="GO:0016887">
    <property type="term" value="F:ATP hydrolysis activity"/>
    <property type="evidence" value="ECO:0007669"/>
    <property type="project" value="TreeGrafter"/>
</dbReference>
<dbReference type="CDD" id="cd18793">
    <property type="entry name" value="SF2_C_SNF"/>
    <property type="match status" value="1"/>
</dbReference>
<keyword evidence="6" id="KW-0378">Hydrolase</keyword>
<dbReference type="SMART" id="SM00249">
    <property type="entry name" value="PHD"/>
    <property type="match status" value="2"/>
</dbReference>
<evidence type="ECO:0000259" key="14">
    <source>
        <dbReference type="PROSITE" id="PS51192"/>
    </source>
</evidence>
<dbReference type="Pfam" id="PF00271">
    <property type="entry name" value="Helicase_C"/>
    <property type="match status" value="1"/>
</dbReference>
<feature type="region of interest" description="Disordered" evidence="11">
    <location>
        <begin position="1"/>
        <end position="134"/>
    </location>
</feature>
<reference evidence="16" key="1">
    <citation type="submission" date="2023-07" db="EMBL/GenBank/DDBJ databases">
        <authorList>
            <consortium name="AG Swart"/>
            <person name="Singh M."/>
            <person name="Singh A."/>
            <person name="Seah K."/>
            <person name="Emmerich C."/>
        </authorList>
    </citation>
    <scope>NUCLEOTIDE SEQUENCE</scope>
    <source>
        <strain evidence="16">DP1</strain>
    </source>
</reference>
<evidence type="ECO:0000256" key="10">
    <source>
        <dbReference type="PROSITE-ProRule" id="PRU00146"/>
    </source>
</evidence>
<evidence type="ECO:0000259" key="15">
    <source>
        <dbReference type="PROSITE" id="PS51194"/>
    </source>
</evidence>
<feature type="domain" description="Helicase ATP-binding" evidence="14">
    <location>
        <begin position="511"/>
        <end position="684"/>
    </location>
</feature>
<dbReference type="GO" id="GO:0140658">
    <property type="term" value="F:ATP-dependent chromatin remodeler activity"/>
    <property type="evidence" value="ECO:0007669"/>
    <property type="project" value="TreeGrafter"/>
</dbReference>
<dbReference type="Pfam" id="PF00176">
    <property type="entry name" value="SNF2-rel_dom"/>
    <property type="match status" value="1"/>
</dbReference>
<dbReference type="InterPro" id="IPR001650">
    <property type="entry name" value="Helicase_C-like"/>
</dbReference>
<evidence type="ECO:0000256" key="8">
    <source>
        <dbReference type="ARBA" id="ARBA00022840"/>
    </source>
</evidence>
<feature type="compositionally biased region" description="Polar residues" evidence="11">
    <location>
        <begin position="9"/>
        <end position="30"/>
    </location>
</feature>
<feature type="compositionally biased region" description="Basic and acidic residues" evidence="11">
    <location>
        <begin position="76"/>
        <end position="93"/>
    </location>
</feature>
<proteinExistence type="predicted"/>
<feature type="domain" description="Helicase C-terminal" evidence="15">
    <location>
        <begin position="843"/>
        <end position="1008"/>
    </location>
</feature>
<evidence type="ECO:0000256" key="5">
    <source>
        <dbReference type="ARBA" id="ARBA00022771"/>
    </source>
</evidence>
<feature type="domain" description="Chromo" evidence="12">
    <location>
        <begin position="403"/>
        <end position="464"/>
    </location>
</feature>
<feature type="compositionally biased region" description="Basic residues" evidence="11">
    <location>
        <begin position="101"/>
        <end position="111"/>
    </location>
</feature>
<dbReference type="PANTHER" id="PTHR45623">
    <property type="entry name" value="CHROMODOMAIN-HELICASE-DNA-BINDING PROTEIN 3-RELATED-RELATED"/>
    <property type="match status" value="1"/>
</dbReference>
<comment type="caution">
    <text evidence="16">The sequence shown here is derived from an EMBL/GenBank/DDBJ whole genome shotgun (WGS) entry which is preliminary data.</text>
</comment>
<dbReference type="EMBL" id="CAMPGE010028622">
    <property type="protein sequence ID" value="CAI2386132.1"/>
    <property type="molecule type" value="Genomic_DNA"/>
</dbReference>
<evidence type="ECO:0000259" key="13">
    <source>
        <dbReference type="PROSITE" id="PS50016"/>
    </source>
</evidence>
<dbReference type="SUPFAM" id="SSF52540">
    <property type="entry name" value="P-loop containing nucleoside triphosphate hydrolases"/>
    <property type="match status" value="2"/>
</dbReference>
<keyword evidence="4" id="KW-0547">Nucleotide-binding</keyword>
<dbReference type="GO" id="GO:0005524">
    <property type="term" value="F:ATP binding"/>
    <property type="evidence" value="ECO:0007669"/>
    <property type="project" value="UniProtKB-KW"/>
</dbReference>
<dbReference type="Gene3D" id="3.30.40.10">
    <property type="entry name" value="Zinc/RING finger domain, C3HC4 (zinc finger)"/>
    <property type="match status" value="1"/>
</dbReference>
<dbReference type="SMART" id="SM00487">
    <property type="entry name" value="DEXDc"/>
    <property type="match status" value="1"/>
</dbReference>
<dbReference type="InterPro" id="IPR023780">
    <property type="entry name" value="Chromo_domain"/>
</dbReference>
<dbReference type="Pfam" id="PF00385">
    <property type="entry name" value="Chromo"/>
    <property type="match status" value="1"/>
</dbReference>